<dbReference type="PANTHER" id="PTHR10378">
    <property type="entry name" value="LIM DOMAIN-BINDING PROTEIN"/>
    <property type="match status" value="1"/>
</dbReference>
<dbReference type="Proteomes" id="UP001190700">
    <property type="component" value="Unassembled WGS sequence"/>
</dbReference>
<evidence type="ECO:0000256" key="1">
    <source>
        <dbReference type="SAM" id="Coils"/>
    </source>
</evidence>
<organism evidence="2 3">
    <name type="scientific">Cymbomonas tetramitiformis</name>
    <dbReference type="NCBI Taxonomy" id="36881"/>
    <lineage>
        <taxon>Eukaryota</taxon>
        <taxon>Viridiplantae</taxon>
        <taxon>Chlorophyta</taxon>
        <taxon>Pyramimonadophyceae</taxon>
        <taxon>Pyramimonadales</taxon>
        <taxon>Pyramimonadaceae</taxon>
        <taxon>Cymbomonas</taxon>
    </lineage>
</organism>
<comment type="caution">
    <text evidence="2">The sequence shown here is derived from an EMBL/GenBank/DDBJ whole genome shotgun (WGS) entry which is preliminary data.</text>
</comment>
<dbReference type="AlphaFoldDB" id="A0AAE0GQ96"/>
<reference evidence="2 3" key="1">
    <citation type="journal article" date="2015" name="Genome Biol. Evol.">
        <title>Comparative Genomics of a Bacterivorous Green Alga Reveals Evolutionary Causalities and Consequences of Phago-Mixotrophic Mode of Nutrition.</title>
        <authorList>
            <person name="Burns J.A."/>
            <person name="Paasch A."/>
            <person name="Narechania A."/>
            <person name="Kim E."/>
        </authorList>
    </citation>
    <scope>NUCLEOTIDE SEQUENCE [LARGE SCALE GENOMIC DNA]</scope>
    <source>
        <strain evidence="2 3">PLY_AMNH</strain>
    </source>
</reference>
<gene>
    <name evidence="2" type="ORF">CYMTET_9934</name>
</gene>
<dbReference type="InterPro" id="IPR029005">
    <property type="entry name" value="LIM-bd/SEUSS"/>
</dbReference>
<keyword evidence="1" id="KW-0175">Coiled coil</keyword>
<sequence>MSNNANICQNRILQHYQQQRLRGPENSIQFWRLFVVEFFAPGASKRYCISCYHKDEGTTSSSPEHWQCDLCGLRPGHGFESSIESLPILYKVNFDSGTMEEYIYLLAPEEAQLPGGNYLLESEVVVEAVLSDVRVVRSGRLKVEFKPDLKIYSWEFCTLKHEQLYSRTSLRPEICGLVQYANESVHAAKTNRDGLVSSCQGMVRTVRSLVQKLEAPPLNDLGFVKRHIRCMQVATVLNHLGDLLEFWKENPELSPIEAFKAFPEHTLAQQKQQQAQLQQQLQQIQELLLQPGQEGQTSASTGSPTMEQLLKSQLSQQPQQQQVVMPIQQQMKPMELEEVSQQTVLQNSQATALQQVQQSVQQVQQLQQSLAQQQQQQQLQQQQLQQQQQQQQQHSQTQQLQQQQQVLQQQAQQQVLQQQQPQVLQQQQQQPQVLQQQVVQQQQQPQVVQQQQQQQVVQQQQQQQVVQQQQGAAGGQQTTQQLAQLFAAQQAQQPQLSTLTQGQSQQQLTVQQAQQLVLQQTQHRTAQQQQQLALLQQQLNAFPSEEKG</sequence>
<evidence type="ECO:0000313" key="2">
    <source>
        <dbReference type="EMBL" id="KAK3282322.1"/>
    </source>
</evidence>
<proteinExistence type="predicted"/>
<dbReference type="EMBL" id="LGRX02003375">
    <property type="protein sequence ID" value="KAK3282322.1"/>
    <property type="molecule type" value="Genomic_DNA"/>
</dbReference>
<protein>
    <submittedName>
        <fullName evidence="2">Uncharacterized protein</fullName>
    </submittedName>
</protein>
<feature type="coiled-coil region" evidence="1">
    <location>
        <begin position="353"/>
        <end position="392"/>
    </location>
</feature>
<evidence type="ECO:0000313" key="3">
    <source>
        <dbReference type="Proteomes" id="UP001190700"/>
    </source>
</evidence>
<dbReference type="Pfam" id="PF01803">
    <property type="entry name" value="LIM_bind"/>
    <property type="match status" value="1"/>
</dbReference>
<accession>A0AAE0GQ96</accession>
<keyword evidence="3" id="KW-1185">Reference proteome</keyword>
<name>A0AAE0GQ96_9CHLO</name>